<keyword evidence="1" id="KW-0472">Membrane</keyword>
<protein>
    <submittedName>
        <fullName evidence="3">DUF4350 domain-containing protein</fullName>
    </submittedName>
</protein>
<keyword evidence="4" id="KW-1185">Reference proteome</keyword>
<evidence type="ECO:0000313" key="3">
    <source>
        <dbReference type="EMBL" id="MFD2523934.1"/>
    </source>
</evidence>
<sequence>MRGKLIIVGIVLIGIVISLFLGLGNLFTKEKKFEKVFTVSPNSYKPYDCKFFYDELKKNTGGGFSESNVRFDESGLGNIETYDNTYMIVSPNFYPSGNDIHHIKTFASKGNNVFICAFGLTSEVIDSLYFSTRSEEANVAYPPLLLESRWNINWQNEDSTTTQYNLWGHKPTTAVLDSIFLLSNNLVTDIDTVITDNENNIQMLEITCGLGRIFLCNNPILFSNYFLLYKDNYTLFNKLADKIKLAENNIIWDDFYRRVNNTDGYDSNSSGIGRSEVMRVIFEHPPLVWAFYTFIAGALLFILIYYRRIQRAVPIYSTPKNNSEAYINVVSGLYWQQQNHKSIADKIIAQFFEYLLHNFQIHSKDFQEVGLEKISHKTGRSLQKVKEVFDEISFVKSHEEISKQHLMNLYQKINSFYQE</sequence>
<reference evidence="4" key="1">
    <citation type="journal article" date="2019" name="Int. J. Syst. Evol. Microbiol.">
        <title>The Global Catalogue of Microorganisms (GCM) 10K type strain sequencing project: providing services to taxonomists for standard genome sequencing and annotation.</title>
        <authorList>
            <consortium name="The Broad Institute Genomics Platform"/>
            <consortium name="The Broad Institute Genome Sequencing Center for Infectious Disease"/>
            <person name="Wu L."/>
            <person name="Ma J."/>
        </authorList>
    </citation>
    <scope>NUCLEOTIDE SEQUENCE [LARGE SCALE GENOMIC DNA]</scope>
    <source>
        <strain evidence="4">KCTC 52344</strain>
    </source>
</reference>
<dbReference type="InterPro" id="IPR025646">
    <property type="entry name" value="DUF4350"/>
</dbReference>
<dbReference type="Pfam" id="PF14258">
    <property type="entry name" value="DUF4350"/>
    <property type="match status" value="1"/>
</dbReference>
<feature type="transmembrane region" description="Helical" evidence="1">
    <location>
        <begin position="287"/>
        <end position="306"/>
    </location>
</feature>
<evidence type="ECO:0000259" key="2">
    <source>
        <dbReference type="Pfam" id="PF14258"/>
    </source>
</evidence>
<dbReference type="Proteomes" id="UP001597510">
    <property type="component" value="Unassembled WGS sequence"/>
</dbReference>
<dbReference type="EMBL" id="JBHULC010000039">
    <property type="protein sequence ID" value="MFD2523934.1"/>
    <property type="molecule type" value="Genomic_DNA"/>
</dbReference>
<evidence type="ECO:0000256" key="1">
    <source>
        <dbReference type="SAM" id="Phobius"/>
    </source>
</evidence>
<organism evidence="3 4">
    <name type="scientific">Emticicia soli</name>
    <dbReference type="NCBI Taxonomy" id="2027878"/>
    <lineage>
        <taxon>Bacteria</taxon>
        <taxon>Pseudomonadati</taxon>
        <taxon>Bacteroidota</taxon>
        <taxon>Cytophagia</taxon>
        <taxon>Cytophagales</taxon>
        <taxon>Leadbetterellaceae</taxon>
        <taxon>Emticicia</taxon>
    </lineage>
</organism>
<dbReference type="RefSeq" id="WP_340238806.1">
    <property type="nucleotide sequence ID" value="NZ_JBBEWC010000010.1"/>
</dbReference>
<proteinExistence type="predicted"/>
<name>A0ABW5JCZ2_9BACT</name>
<accession>A0ABW5JCZ2</accession>
<keyword evidence="1" id="KW-0812">Transmembrane</keyword>
<feature type="domain" description="DUF4350" evidence="2">
    <location>
        <begin position="81"/>
        <end position="235"/>
    </location>
</feature>
<comment type="caution">
    <text evidence="3">The sequence shown here is derived from an EMBL/GenBank/DDBJ whole genome shotgun (WGS) entry which is preliminary data.</text>
</comment>
<keyword evidence="1" id="KW-1133">Transmembrane helix</keyword>
<evidence type="ECO:0000313" key="4">
    <source>
        <dbReference type="Proteomes" id="UP001597510"/>
    </source>
</evidence>
<gene>
    <name evidence="3" type="ORF">ACFSR2_23745</name>
</gene>
<feature type="transmembrane region" description="Helical" evidence="1">
    <location>
        <begin position="6"/>
        <end position="27"/>
    </location>
</feature>